<reference evidence="3" key="1">
    <citation type="submission" date="2021-01" db="EMBL/GenBank/DDBJ databases">
        <title>Whole genome shotgun sequence of Rhizocola hellebori NBRC 109834.</title>
        <authorList>
            <person name="Komaki H."/>
            <person name="Tamura T."/>
        </authorList>
    </citation>
    <scope>NUCLEOTIDE SEQUENCE</scope>
    <source>
        <strain evidence="3">NBRC 109834</strain>
    </source>
</reference>
<dbReference type="PANTHER" id="PTHR43899">
    <property type="entry name" value="RH59310P"/>
    <property type="match status" value="1"/>
</dbReference>
<dbReference type="InterPro" id="IPR002347">
    <property type="entry name" value="SDR_fam"/>
</dbReference>
<dbReference type="Gene3D" id="3.40.50.720">
    <property type="entry name" value="NAD(P)-binding Rossmann-like Domain"/>
    <property type="match status" value="1"/>
</dbReference>
<accession>A0A8J3VKW3</accession>
<dbReference type="Proteomes" id="UP000612899">
    <property type="component" value="Unassembled WGS sequence"/>
</dbReference>
<dbReference type="AlphaFoldDB" id="A0A8J3VKW3"/>
<proteinExistence type="inferred from homology"/>
<keyword evidence="4" id="KW-1185">Reference proteome</keyword>
<dbReference type="SUPFAM" id="SSF51735">
    <property type="entry name" value="NAD(P)-binding Rossmann-fold domains"/>
    <property type="match status" value="1"/>
</dbReference>
<organism evidence="3 4">
    <name type="scientific">Rhizocola hellebori</name>
    <dbReference type="NCBI Taxonomy" id="1392758"/>
    <lineage>
        <taxon>Bacteria</taxon>
        <taxon>Bacillati</taxon>
        <taxon>Actinomycetota</taxon>
        <taxon>Actinomycetes</taxon>
        <taxon>Micromonosporales</taxon>
        <taxon>Micromonosporaceae</taxon>
        <taxon>Rhizocola</taxon>
    </lineage>
</organism>
<name>A0A8J3VKW3_9ACTN</name>
<dbReference type="GO" id="GO:0016491">
    <property type="term" value="F:oxidoreductase activity"/>
    <property type="evidence" value="ECO:0007669"/>
    <property type="project" value="UniProtKB-KW"/>
</dbReference>
<dbReference type="EMBL" id="BONY01000087">
    <property type="protein sequence ID" value="GIH10195.1"/>
    <property type="molecule type" value="Genomic_DNA"/>
</dbReference>
<evidence type="ECO:0000313" key="4">
    <source>
        <dbReference type="Proteomes" id="UP000612899"/>
    </source>
</evidence>
<evidence type="ECO:0000313" key="3">
    <source>
        <dbReference type="EMBL" id="GIH10195.1"/>
    </source>
</evidence>
<comment type="similarity">
    <text evidence="1">Belongs to the short-chain dehydrogenases/reductases (SDR) family.</text>
</comment>
<gene>
    <name evidence="3" type="ORF">Rhe02_82620</name>
</gene>
<dbReference type="PIRSF" id="PIRSF000126">
    <property type="entry name" value="11-beta-HSD1"/>
    <property type="match status" value="1"/>
</dbReference>
<evidence type="ECO:0000256" key="1">
    <source>
        <dbReference type="ARBA" id="ARBA00006484"/>
    </source>
</evidence>
<protein>
    <submittedName>
        <fullName evidence="3">Short-chain dehydrogenase</fullName>
    </submittedName>
</protein>
<dbReference type="InterPro" id="IPR051019">
    <property type="entry name" value="VLCFA-Steroid_DH"/>
</dbReference>
<comment type="caution">
    <text evidence="3">The sequence shown here is derived from an EMBL/GenBank/DDBJ whole genome shotgun (WGS) entry which is preliminary data.</text>
</comment>
<dbReference type="PRINTS" id="PR00081">
    <property type="entry name" value="GDHRDH"/>
</dbReference>
<dbReference type="Pfam" id="PF00106">
    <property type="entry name" value="adh_short"/>
    <property type="match status" value="1"/>
</dbReference>
<evidence type="ECO:0000256" key="2">
    <source>
        <dbReference type="ARBA" id="ARBA00023002"/>
    </source>
</evidence>
<sequence length="253" mass="26053">MTKYGPWALIAGASEGIGAAFARALAGQGINLVLAARRPEPLTQLASELTVQTRTVAADLSTHDGVEAVIHAADGLEVGLLVANAAFSPIGPFAQADPAELQRAIDLNCRAPMLLARHFLPAMITRGRGGIIVLSSLAGQQGSPGLSVYAATKAFGVILAEGLWAEAREHGVDVVACVPGAVETPGLIGKSKSRAPGTVAPDVVAASALSALGRRPRVVPGALMRFSSQLMTRLMPRRSAITMIAKASRKTLA</sequence>
<keyword evidence="2" id="KW-0560">Oxidoreductase</keyword>
<dbReference type="RefSeq" id="WP_203913913.1">
    <property type="nucleotide sequence ID" value="NZ_BONY01000087.1"/>
</dbReference>
<dbReference type="InterPro" id="IPR036291">
    <property type="entry name" value="NAD(P)-bd_dom_sf"/>
</dbReference>
<dbReference type="PANTHER" id="PTHR43899:SF13">
    <property type="entry name" value="RH59310P"/>
    <property type="match status" value="1"/>
</dbReference>